<dbReference type="Proteomes" id="UP000007752">
    <property type="component" value="Chromosome 6"/>
</dbReference>
<dbReference type="AlphaFoldDB" id="A3BCE2"/>
<proteinExistence type="predicted"/>
<reference evidence="1" key="1">
    <citation type="journal article" date="2005" name="PLoS Biol.">
        <title>The genomes of Oryza sativa: a history of duplications.</title>
        <authorList>
            <person name="Yu J."/>
            <person name="Wang J."/>
            <person name="Lin W."/>
            <person name="Li S."/>
            <person name="Li H."/>
            <person name="Zhou J."/>
            <person name="Ni P."/>
            <person name="Dong W."/>
            <person name="Hu S."/>
            <person name="Zeng C."/>
            <person name="Zhang J."/>
            <person name="Zhang Y."/>
            <person name="Li R."/>
            <person name="Xu Z."/>
            <person name="Li S."/>
            <person name="Li X."/>
            <person name="Zheng H."/>
            <person name="Cong L."/>
            <person name="Lin L."/>
            <person name="Yin J."/>
            <person name="Geng J."/>
            <person name="Li G."/>
            <person name="Shi J."/>
            <person name="Liu J."/>
            <person name="Lv H."/>
            <person name="Li J."/>
            <person name="Wang J."/>
            <person name="Deng Y."/>
            <person name="Ran L."/>
            <person name="Shi X."/>
            <person name="Wang X."/>
            <person name="Wu Q."/>
            <person name="Li C."/>
            <person name="Ren X."/>
            <person name="Wang J."/>
            <person name="Wang X."/>
            <person name="Li D."/>
            <person name="Liu D."/>
            <person name="Zhang X."/>
            <person name="Ji Z."/>
            <person name="Zhao W."/>
            <person name="Sun Y."/>
            <person name="Zhang Z."/>
            <person name="Bao J."/>
            <person name="Han Y."/>
            <person name="Dong L."/>
            <person name="Ji J."/>
            <person name="Chen P."/>
            <person name="Wu S."/>
            <person name="Liu J."/>
            <person name="Xiao Y."/>
            <person name="Bu D."/>
            <person name="Tan J."/>
            <person name="Yang L."/>
            <person name="Ye C."/>
            <person name="Zhang J."/>
            <person name="Xu J."/>
            <person name="Zhou Y."/>
            <person name="Yu Y."/>
            <person name="Zhang B."/>
            <person name="Zhuang S."/>
            <person name="Wei H."/>
            <person name="Liu B."/>
            <person name="Lei M."/>
            <person name="Yu H."/>
            <person name="Li Y."/>
            <person name="Xu H."/>
            <person name="Wei S."/>
            <person name="He X."/>
            <person name="Fang L."/>
            <person name="Zhang Z."/>
            <person name="Zhang Y."/>
            <person name="Huang X."/>
            <person name="Su Z."/>
            <person name="Tong W."/>
            <person name="Li J."/>
            <person name="Tong Z."/>
            <person name="Li S."/>
            <person name="Ye J."/>
            <person name="Wang L."/>
            <person name="Fang L."/>
            <person name="Lei T."/>
            <person name="Chen C."/>
            <person name="Chen H."/>
            <person name="Xu Z."/>
            <person name="Li H."/>
            <person name="Huang H."/>
            <person name="Zhang F."/>
            <person name="Xu H."/>
            <person name="Li N."/>
            <person name="Zhao C."/>
            <person name="Li S."/>
            <person name="Dong L."/>
            <person name="Huang Y."/>
            <person name="Li L."/>
            <person name="Xi Y."/>
            <person name="Qi Q."/>
            <person name="Li W."/>
            <person name="Zhang B."/>
            <person name="Hu W."/>
            <person name="Zhang Y."/>
            <person name="Tian X."/>
            <person name="Jiao Y."/>
            <person name="Liang X."/>
            <person name="Jin J."/>
            <person name="Gao L."/>
            <person name="Zheng W."/>
            <person name="Hao B."/>
            <person name="Liu S."/>
            <person name="Wang W."/>
            <person name="Yuan L."/>
            <person name="Cao M."/>
            <person name="McDermott J."/>
            <person name="Samudrala R."/>
            <person name="Wang J."/>
            <person name="Wong G.K."/>
            <person name="Yang H."/>
        </authorList>
    </citation>
    <scope>NUCLEOTIDE SEQUENCE [LARGE SCALE GENOMIC DNA]</scope>
</reference>
<reference evidence="1" key="2">
    <citation type="submission" date="2008-12" db="EMBL/GenBank/DDBJ databases">
        <title>Improved gene annotation of the rice (Oryza sativa) genomes.</title>
        <authorList>
            <person name="Wang J."/>
            <person name="Li R."/>
            <person name="Fan W."/>
            <person name="Huang Q."/>
            <person name="Zhang J."/>
            <person name="Zhou Y."/>
            <person name="Hu Y."/>
            <person name="Zi S."/>
            <person name="Li J."/>
            <person name="Ni P."/>
            <person name="Zheng H."/>
            <person name="Zhang Y."/>
            <person name="Zhao M."/>
            <person name="Hao Q."/>
            <person name="McDermott J."/>
            <person name="Samudrala R."/>
            <person name="Kristiansen K."/>
            <person name="Wong G.K.-S."/>
        </authorList>
    </citation>
    <scope>NUCLEOTIDE SEQUENCE</scope>
</reference>
<evidence type="ECO:0000313" key="1">
    <source>
        <dbReference type="EMBL" id="EAZ37231.1"/>
    </source>
</evidence>
<organism evidence="1">
    <name type="scientific">Oryza sativa subsp. japonica</name>
    <name type="common">Rice</name>
    <dbReference type="NCBI Taxonomy" id="39947"/>
    <lineage>
        <taxon>Eukaryota</taxon>
        <taxon>Viridiplantae</taxon>
        <taxon>Streptophyta</taxon>
        <taxon>Embryophyta</taxon>
        <taxon>Tracheophyta</taxon>
        <taxon>Spermatophyta</taxon>
        <taxon>Magnoliopsida</taxon>
        <taxon>Liliopsida</taxon>
        <taxon>Poales</taxon>
        <taxon>Poaceae</taxon>
        <taxon>BOP clade</taxon>
        <taxon>Oryzoideae</taxon>
        <taxon>Oryzeae</taxon>
        <taxon>Oryzinae</taxon>
        <taxon>Oryza</taxon>
        <taxon>Oryza sativa</taxon>
    </lineage>
</organism>
<accession>A3BCE2</accession>
<dbReference type="EMBL" id="CM000143">
    <property type="protein sequence ID" value="EAZ37231.1"/>
    <property type="molecule type" value="Genomic_DNA"/>
</dbReference>
<gene>
    <name evidence="1" type="ORF">OsJ_21569</name>
</gene>
<name>A3BCE2_ORYSJ</name>
<sequence>MTLGEEAESIRAFRTRCPLHQEVGSCVLELGPIERWALALRVRKAEEVLWGRIENYQHWIAPPRGERSPPTDLCVGPSEEWKWKRIISMSTSKRTLAE</sequence>
<protein>
    <submittedName>
        <fullName evidence="1">Uncharacterized protein</fullName>
    </submittedName>
</protein>